<accession>A0A1G8PMT1</accession>
<dbReference type="GO" id="GO:0044781">
    <property type="term" value="P:bacterial-type flagellum organization"/>
    <property type="evidence" value="ECO:0007669"/>
    <property type="project" value="UniProtKB-KW"/>
</dbReference>
<dbReference type="Proteomes" id="UP000198853">
    <property type="component" value="Unassembled WGS sequence"/>
</dbReference>
<keyword evidence="11" id="KW-0969">Cilium</keyword>
<name>A0A1G8PMT1_9BACI</name>
<dbReference type="GO" id="GO:0015031">
    <property type="term" value="P:protein transport"/>
    <property type="evidence" value="ECO:0007669"/>
    <property type="project" value="UniProtKB-KW"/>
</dbReference>
<keyword evidence="5" id="KW-1003">Cell membrane</keyword>
<organism evidence="11 12">
    <name type="scientific">Natribacillus halophilus</name>
    <dbReference type="NCBI Taxonomy" id="549003"/>
    <lineage>
        <taxon>Bacteria</taxon>
        <taxon>Bacillati</taxon>
        <taxon>Bacillota</taxon>
        <taxon>Bacilli</taxon>
        <taxon>Bacillales</taxon>
        <taxon>Bacillaceae</taxon>
        <taxon>Natribacillus</taxon>
    </lineage>
</organism>
<reference evidence="11 12" key="1">
    <citation type="submission" date="2016-10" db="EMBL/GenBank/DDBJ databases">
        <authorList>
            <person name="de Groot N.N."/>
        </authorList>
    </citation>
    <scope>NUCLEOTIDE SEQUENCE [LARGE SCALE GENOMIC DNA]</scope>
    <source>
        <strain evidence="11 12">DSM 21771</strain>
    </source>
</reference>
<keyword evidence="11" id="KW-0966">Cell projection</keyword>
<keyword evidence="7" id="KW-1005">Bacterial flagellum biogenesis</keyword>
<keyword evidence="8" id="KW-0653">Protein transport</keyword>
<keyword evidence="10" id="KW-1006">Bacterial flagellum protein export</keyword>
<dbReference type="Gene3D" id="1.10.287.1700">
    <property type="match status" value="1"/>
</dbReference>
<evidence type="ECO:0000256" key="6">
    <source>
        <dbReference type="ARBA" id="ARBA00022500"/>
    </source>
</evidence>
<dbReference type="GO" id="GO:0009288">
    <property type="term" value="C:bacterial-type flagellum"/>
    <property type="evidence" value="ECO:0007669"/>
    <property type="project" value="InterPro"/>
</dbReference>
<dbReference type="EMBL" id="FNEN01000009">
    <property type="protein sequence ID" value="SDI93889.1"/>
    <property type="molecule type" value="Genomic_DNA"/>
</dbReference>
<protein>
    <recommendedName>
        <fullName evidence="3">Flagellar FliJ protein</fullName>
    </recommendedName>
</protein>
<dbReference type="AlphaFoldDB" id="A0A1G8PMT1"/>
<evidence type="ECO:0000313" key="11">
    <source>
        <dbReference type="EMBL" id="SDI93889.1"/>
    </source>
</evidence>
<dbReference type="NCBIfam" id="TIGR02473">
    <property type="entry name" value="flagell_FliJ"/>
    <property type="match status" value="1"/>
</dbReference>
<dbReference type="GO" id="GO:0005886">
    <property type="term" value="C:plasma membrane"/>
    <property type="evidence" value="ECO:0007669"/>
    <property type="project" value="UniProtKB-SubCell"/>
</dbReference>
<comment type="similarity">
    <text evidence="2">Belongs to the FliJ family.</text>
</comment>
<evidence type="ECO:0000313" key="12">
    <source>
        <dbReference type="Proteomes" id="UP000198853"/>
    </source>
</evidence>
<keyword evidence="12" id="KW-1185">Reference proteome</keyword>
<comment type="subcellular location">
    <subcellularLocation>
        <location evidence="1">Cell membrane</location>
        <topology evidence="1">Peripheral membrane protein</topology>
        <orientation evidence="1">Cytoplasmic side</orientation>
    </subcellularLocation>
</comment>
<dbReference type="RefSeq" id="WP_090398839.1">
    <property type="nucleotide sequence ID" value="NZ_FNEN01000009.1"/>
</dbReference>
<evidence type="ECO:0000256" key="7">
    <source>
        <dbReference type="ARBA" id="ARBA00022795"/>
    </source>
</evidence>
<dbReference type="Pfam" id="PF02050">
    <property type="entry name" value="FliJ"/>
    <property type="match status" value="1"/>
</dbReference>
<gene>
    <name evidence="11" type="ORF">SAMN04488123_10919</name>
</gene>
<dbReference type="InterPro" id="IPR012823">
    <property type="entry name" value="Flagell_FliJ"/>
</dbReference>
<evidence type="ECO:0000256" key="9">
    <source>
        <dbReference type="ARBA" id="ARBA00023136"/>
    </source>
</evidence>
<evidence type="ECO:0000256" key="8">
    <source>
        <dbReference type="ARBA" id="ARBA00022927"/>
    </source>
</evidence>
<keyword evidence="9" id="KW-0472">Membrane</keyword>
<evidence type="ECO:0000256" key="4">
    <source>
        <dbReference type="ARBA" id="ARBA00022448"/>
    </source>
</evidence>
<dbReference type="GO" id="GO:0006935">
    <property type="term" value="P:chemotaxis"/>
    <property type="evidence" value="ECO:0007669"/>
    <property type="project" value="UniProtKB-KW"/>
</dbReference>
<proteinExistence type="inferred from homology"/>
<evidence type="ECO:0000256" key="2">
    <source>
        <dbReference type="ARBA" id="ARBA00010004"/>
    </source>
</evidence>
<keyword evidence="11" id="KW-0282">Flagellum</keyword>
<dbReference type="OrthoDB" id="2968361at2"/>
<sequence>MTFTFTLEKLLEFKEREAVELRKGYEEAIGKFETIGYELYRWLKARETLDESQHEDCQTGTTIAAIQSRQMVRENVETTIARCQVKTNAARKEMAKRKEEWQAATIECKKYEKMKGRKWEEYQHEMKKQEQKFIDEIASRQVLRSRSR</sequence>
<dbReference type="InterPro" id="IPR053716">
    <property type="entry name" value="Flag_assembly_chemotaxis_eff"/>
</dbReference>
<keyword evidence="4" id="KW-0813">Transport</keyword>
<evidence type="ECO:0000256" key="10">
    <source>
        <dbReference type="ARBA" id="ARBA00023225"/>
    </source>
</evidence>
<evidence type="ECO:0000256" key="1">
    <source>
        <dbReference type="ARBA" id="ARBA00004413"/>
    </source>
</evidence>
<evidence type="ECO:0000256" key="5">
    <source>
        <dbReference type="ARBA" id="ARBA00022475"/>
    </source>
</evidence>
<keyword evidence="6" id="KW-0145">Chemotaxis</keyword>
<dbReference type="GO" id="GO:0071973">
    <property type="term" value="P:bacterial-type flagellum-dependent cell motility"/>
    <property type="evidence" value="ECO:0007669"/>
    <property type="project" value="InterPro"/>
</dbReference>
<evidence type="ECO:0000256" key="3">
    <source>
        <dbReference type="ARBA" id="ARBA00020392"/>
    </source>
</evidence>